<reference evidence="15" key="2">
    <citation type="journal article" date="2023" name="Science">
        <title>Genomic signatures of disease resistance in endangered staghorn corals.</title>
        <authorList>
            <person name="Vollmer S.V."/>
            <person name="Selwyn J.D."/>
            <person name="Despard B.A."/>
            <person name="Roesel C.L."/>
        </authorList>
    </citation>
    <scope>NUCLEOTIDE SEQUENCE</scope>
    <source>
        <strain evidence="15">K2</strain>
    </source>
</reference>
<comment type="cofactor">
    <cofactor evidence="11">
        <name>Ca(2+)</name>
        <dbReference type="ChEBI" id="CHEBI:29108"/>
    </cofactor>
    <text evidence="11">Can bind about 5 Ca(2+) ions per subunit.</text>
</comment>
<feature type="binding site" evidence="11">
    <location>
        <position position="204"/>
    </location>
    <ligand>
        <name>Ca(2+)</name>
        <dbReference type="ChEBI" id="CHEBI:29108"/>
        <label>3</label>
    </ligand>
</feature>
<evidence type="ECO:0000256" key="8">
    <source>
        <dbReference type="ARBA" id="ARBA00023049"/>
    </source>
</evidence>
<dbReference type="PRINTS" id="PR00138">
    <property type="entry name" value="MATRIXIN"/>
</dbReference>
<dbReference type="InterPro" id="IPR033739">
    <property type="entry name" value="M10A_MMP"/>
</dbReference>
<keyword evidence="11" id="KW-0106">Calcium</keyword>
<evidence type="ECO:0000256" key="13">
    <source>
        <dbReference type="SAM" id="SignalP"/>
    </source>
</evidence>
<feature type="chain" id="PRO_5041926909" evidence="13">
    <location>
        <begin position="22"/>
        <end position="312"/>
    </location>
</feature>
<name>A0AAD9Q111_ACRCE</name>
<dbReference type="PANTHER" id="PTHR10201:SF323">
    <property type="entry name" value="MATRIX METALLOPROTEINASE-21"/>
    <property type="match status" value="1"/>
</dbReference>
<feature type="binding site" evidence="11">
    <location>
        <position position="202"/>
    </location>
    <ligand>
        <name>Zn(2+)</name>
        <dbReference type="ChEBI" id="CHEBI:29105"/>
        <label>1</label>
    </ligand>
</feature>
<keyword evidence="5 13" id="KW-0732">Signal</keyword>
<feature type="disulfide bond" evidence="12">
    <location>
        <begin position="291"/>
        <end position="304"/>
    </location>
</feature>
<dbReference type="SUPFAM" id="SSF47090">
    <property type="entry name" value="PGBD-like"/>
    <property type="match status" value="1"/>
</dbReference>
<keyword evidence="7 11" id="KW-0862">Zinc</keyword>
<dbReference type="InterPro" id="IPR002477">
    <property type="entry name" value="Peptidoglycan-bd-like"/>
</dbReference>
<feature type="active site" evidence="10">
    <location>
        <position position="226"/>
    </location>
</feature>
<comment type="similarity">
    <text evidence="1">Belongs to the peptidase M10A family.</text>
</comment>
<protein>
    <submittedName>
        <fullName evidence="15">Matrix metalloproteinase-19</fullName>
    </submittedName>
</protein>
<dbReference type="EMBL" id="JARQWQ010000084">
    <property type="protein sequence ID" value="KAK2552734.1"/>
    <property type="molecule type" value="Genomic_DNA"/>
</dbReference>
<dbReference type="InterPro" id="IPR006026">
    <property type="entry name" value="Peptidase_Metallo"/>
</dbReference>
<feature type="binding site" evidence="11">
    <location>
        <position position="184"/>
    </location>
    <ligand>
        <name>Ca(2+)</name>
        <dbReference type="ChEBI" id="CHEBI:29108"/>
        <label>3</label>
    </ligand>
</feature>
<dbReference type="PANTHER" id="PTHR10201">
    <property type="entry name" value="MATRIX METALLOPROTEINASE"/>
    <property type="match status" value="1"/>
</dbReference>
<dbReference type="InterPro" id="IPR024079">
    <property type="entry name" value="MetalloPept_cat_dom_sf"/>
</dbReference>
<dbReference type="SUPFAM" id="SSF55486">
    <property type="entry name" value="Metalloproteases ('zincins'), catalytic domain"/>
    <property type="match status" value="1"/>
</dbReference>
<proteinExistence type="inferred from homology"/>
<feature type="binding site" evidence="11">
    <location>
        <position position="176"/>
    </location>
    <ligand>
        <name>Zn(2+)</name>
        <dbReference type="ChEBI" id="CHEBI:29105"/>
        <label>1</label>
    </ligand>
</feature>
<keyword evidence="6" id="KW-0378">Hydrolase</keyword>
<accession>A0AAD9Q111</accession>
<evidence type="ECO:0000256" key="12">
    <source>
        <dbReference type="PROSITE-ProRule" id="PRU01005"/>
    </source>
</evidence>
<evidence type="ECO:0000256" key="10">
    <source>
        <dbReference type="PIRSR" id="PIRSR621190-1"/>
    </source>
</evidence>
<evidence type="ECO:0000256" key="9">
    <source>
        <dbReference type="ARBA" id="ARBA00023145"/>
    </source>
</evidence>
<feature type="binding site" evidence="11">
    <location>
        <position position="200"/>
    </location>
    <ligand>
        <name>Ca(2+)</name>
        <dbReference type="ChEBI" id="CHEBI:29108"/>
        <label>2</label>
    </ligand>
</feature>
<reference evidence="15" key="1">
    <citation type="journal article" date="2023" name="G3 (Bethesda)">
        <title>Whole genome assembly and annotation of the endangered Caribbean coral Acropora cervicornis.</title>
        <authorList>
            <person name="Selwyn J.D."/>
            <person name="Vollmer S.V."/>
        </authorList>
    </citation>
    <scope>NUCLEOTIDE SEQUENCE</scope>
    <source>
        <strain evidence="15">K2</strain>
    </source>
</reference>
<dbReference type="GO" id="GO:0090729">
    <property type="term" value="F:toxin activity"/>
    <property type="evidence" value="ECO:0007669"/>
    <property type="project" value="UniProtKB-KW"/>
</dbReference>
<dbReference type="GO" id="GO:0006508">
    <property type="term" value="P:proteolysis"/>
    <property type="evidence" value="ECO:0007669"/>
    <property type="project" value="UniProtKB-KW"/>
</dbReference>
<feature type="binding site" evidence="11">
    <location>
        <position position="207"/>
    </location>
    <ligand>
        <name>Ca(2+)</name>
        <dbReference type="ChEBI" id="CHEBI:29108"/>
        <label>1</label>
    </ligand>
</feature>
<dbReference type="PROSITE" id="PS51670">
    <property type="entry name" value="SHKT"/>
    <property type="match status" value="1"/>
</dbReference>
<dbReference type="PROSITE" id="PS00546">
    <property type="entry name" value="CYSTEINE_SWITCH"/>
    <property type="match status" value="1"/>
</dbReference>
<dbReference type="GO" id="GO:0030574">
    <property type="term" value="P:collagen catabolic process"/>
    <property type="evidence" value="ECO:0007669"/>
    <property type="project" value="TreeGrafter"/>
</dbReference>
<evidence type="ECO:0000313" key="16">
    <source>
        <dbReference type="Proteomes" id="UP001249851"/>
    </source>
</evidence>
<dbReference type="GO" id="GO:0031012">
    <property type="term" value="C:extracellular matrix"/>
    <property type="evidence" value="ECO:0007669"/>
    <property type="project" value="InterPro"/>
</dbReference>
<evidence type="ECO:0000256" key="5">
    <source>
        <dbReference type="ARBA" id="ARBA00022729"/>
    </source>
</evidence>
<evidence type="ECO:0000256" key="7">
    <source>
        <dbReference type="ARBA" id="ARBA00022833"/>
    </source>
</evidence>
<feature type="binding site" evidence="11">
    <location>
        <position position="192"/>
    </location>
    <ligand>
        <name>Zn(2+)</name>
        <dbReference type="ChEBI" id="CHEBI:29105"/>
        <label>1</label>
    </ligand>
</feature>
<dbReference type="InterPro" id="IPR021190">
    <property type="entry name" value="Pept_M10A"/>
</dbReference>
<dbReference type="GO" id="GO:0030198">
    <property type="term" value="P:extracellular matrix organization"/>
    <property type="evidence" value="ECO:0007669"/>
    <property type="project" value="TreeGrafter"/>
</dbReference>
<dbReference type="InterPro" id="IPR021158">
    <property type="entry name" value="Pept_M10A_Zn_BS"/>
</dbReference>
<evidence type="ECO:0000256" key="3">
    <source>
        <dbReference type="ARBA" id="ARBA00022670"/>
    </source>
</evidence>
<evidence type="ECO:0000259" key="14">
    <source>
        <dbReference type="PROSITE" id="PS51670"/>
    </source>
</evidence>
<feature type="binding site" evidence="11">
    <location>
        <position position="229"/>
    </location>
    <ligand>
        <name>Zn(2+)</name>
        <dbReference type="ChEBI" id="CHEBI:29105"/>
        <label>2</label>
        <note>catalytic</note>
    </ligand>
</feature>
<dbReference type="Proteomes" id="UP001249851">
    <property type="component" value="Unassembled WGS sequence"/>
</dbReference>
<dbReference type="Pfam" id="PF01471">
    <property type="entry name" value="PG_binding_1"/>
    <property type="match status" value="1"/>
</dbReference>
<dbReference type="GO" id="GO:0004222">
    <property type="term" value="F:metalloendopeptidase activity"/>
    <property type="evidence" value="ECO:0007669"/>
    <property type="project" value="InterPro"/>
</dbReference>
<dbReference type="InterPro" id="IPR036365">
    <property type="entry name" value="PGBD-like_sf"/>
</dbReference>
<dbReference type="SMART" id="SM00235">
    <property type="entry name" value="ZnMc"/>
    <property type="match status" value="1"/>
</dbReference>
<feature type="binding site" evidence="11">
    <location>
        <position position="235"/>
    </location>
    <ligand>
        <name>Zn(2+)</name>
        <dbReference type="ChEBI" id="CHEBI:29105"/>
        <label>2</label>
        <note>catalytic</note>
    </ligand>
</feature>
<comment type="caution">
    <text evidence="15">The sequence shown here is derived from an EMBL/GenBank/DDBJ whole genome shotgun (WGS) entry which is preliminary data.</text>
</comment>
<sequence length="312" mass="35676">MEGLQVYRSLFLVMCLQINYAAAVAETDEPFEIKFLKEYNYLSTLEKGNQNVEKALREFQEQSEIPVTGVFDVATIKEMKKPRCGVPDKDEKEFSESGRVKRHFSFSGHKWNKTYLTYKFFNFAKGSLTPNLQRAIVSRAFQAWEAISPLSFMDVTPDKRHYVKSDITIAFLAGKHRGCLHPFDGPGGVFAHAFYPDEGDLHFDADENWTDGVYHGTNLYSVTLHEIGHLLGLRHSNKATAIMHETYKAYDPNMKLTIAEKLGINFIYTPRCTDDPTYANICKKWKSRNLCNHVFVRPKCKNTCNVKQCATG</sequence>
<comment type="caution">
    <text evidence="12">Lacks conserved residue(s) required for the propagation of feature annotation.</text>
</comment>
<dbReference type="InterPro" id="IPR003582">
    <property type="entry name" value="ShKT_dom"/>
</dbReference>
<keyword evidence="3" id="KW-0645">Protease</keyword>
<dbReference type="Gene3D" id="3.40.390.10">
    <property type="entry name" value="Collagenase (Catalytic Domain)"/>
    <property type="match status" value="1"/>
</dbReference>
<evidence type="ECO:0000256" key="6">
    <source>
        <dbReference type="ARBA" id="ARBA00022801"/>
    </source>
</evidence>
<feature type="disulfide bond" evidence="12">
    <location>
        <begin position="282"/>
        <end position="300"/>
    </location>
</feature>
<comment type="cofactor">
    <cofactor evidence="11">
        <name>Zn(2+)</name>
        <dbReference type="ChEBI" id="CHEBI:29105"/>
    </cofactor>
    <text evidence="11">Binds 2 Zn(2+) ions per subunit.</text>
</comment>
<feature type="binding site" evidence="11">
    <location>
        <position position="225"/>
    </location>
    <ligand>
        <name>Zn(2+)</name>
        <dbReference type="ChEBI" id="CHEBI:29105"/>
        <label>2</label>
        <note>catalytic</note>
    </ligand>
</feature>
<keyword evidence="4 11" id="KW-0479">Metal-binding</keyword>
<keyword evidence="12" id="KW-1015">Disulfide bond</keyword>
<dbReference type="Pfam" id="PF00413">
    <property type="entry name" value="Peptidase_M10"/>
    <property type="match status" value="1"/>
</dbReference>
<dbReference type="InterPro" id="IPR001818">
    <property type="entry name" value="Pept_M10_metallopeptidase"/>
</dbReference>
<evidence type="ECO:0000256" key="2">
    <source>
        <dbReference type="ARBA" id="ARBA00022656"/>
    </source>
</evidence>
<feature type="binding site" evidence="11">
    <location>
        <position position="243"/>
    </location>
    <ligand>
        <name>Zn(2+)</name>
        <dbReference type="ChEBI" id="CHEBI:29105"/>
        <label>2</label>
        <note>catalytic</note>
    </ligand>
</feature>
<keyword evidence="2" id="KW-0800">Toxin</keyword>
<feature type="binding site" evidence="11">
    <location>
        <position position="207"/>
    </location>
    <ligand>
        <name>Ca(2+)</name>
        <dbReference type="ChEBI" id="CHEBI:29108"/>
        <label>3</label>
    </ligand>
</feature>
<feature type="domain" description="ShKT" evidence="14">
    <location>
        <begin position="272"/>
        <end position="309"/>
    </location>
</feature>
<evidence type="ECO:0000256" key="1">
    <source>
        <dbReference type="ARBA" id="ARBA00010370"/>
    </source>
</evidence>
<keyword evidence="8 15" id="KW-0482">Metalloprotease</keyword>
<dbReference type="GO" id="GO:0008270">
    <property type="term" value="F:zinc ion binding"/>
    <property type="evidence" value="ECO:0007669"/>
    <property type="project" value="InterPro"/>
</dbReference>
<dbReference type="CDD" id="cd04278">
    <property type="entry name" value="ZnMc_MMP"/>
    <property type="match status" value="1"/>
</dbReference>
<evidence type="ECO:0000256" key="11">
    <source>
        <dbReference type="PIRSR" id="PIRSR621190-2"/>
    </source>
</evidence>
<feature type="binding site" description="in inhibited form" evidence="11">
    <location>
        <position position="84"/>
    </location>
    <ligand>
        <name>Zn(2+)</name>
        <dbReference type="ChEBI" id="CHEBI:29105"/>
        <label>2</label>
        <note>catalytic</note>
    </ligand>
</feature>
<feature type="binding site" evidence="11">
    <location>
        <position position="166"/>
    </location>
    <ligand>
        <name>Ca(2+)</name>
        <dbReference type="ChEBI" id="CHEBI:29108"/>
        <label>2</label>
    </ligand>
</feature>
<keyword evidence="16" id="KW-1185">Reference proteome</keyword>
<evidence type="ECO:0000256" key="4">
    <source>
        <dbReference type="ARBA" id="ARBA00022723"/>
    </source>
</evidence>
<feature type="binding site" evidence="11">
    <location>
        <position position="185"/>
    </location>
    <ligand>
        <name>Ca(2+)</name>
        <dbReference type="ChEBI" id="CHEBI:29108"/>
        <label>3</label>
    </ligand>
</feature>
<feature type="signal peptide" evidence="13">
    <location>
        <begin position="1"/>
        <end position="21"/>
    </location>
</feature>
<organism evidence="15 16">
    <name type="scientific">Acropora cervicornis</name>
    <name type="common">Staghorn coral</name>
    <dbReference type="NCBI Taxonomy" id="6130"/>
    <lineage>
        <taxon>Eukaryota</taxon>
        <taxon>Metazoa</taxon>
        <taxon>Cnidaria</taxon>
        <taxon>Anthozoa</taxon>
        <taxon>Hexacorallia</taxon>
        <taxon>Scleractinia</taxon>
        <taxon>Astrocoeniina</taxon>
        <taxon>Acroporidae</taxon>
        <taxon>Acropora</taxon>
    </lineage>
</organism>
<gene>
    <name evidence="15" type="ORF">P5673_026166</name>
</gene>
<dbReference type="AlphaFoldDB" id="A0AAD9Q111"/>
<evidence type="ECO:0000313" key="15">
    <source>
        <dbReference type="EMBL" id="KAK2552734.1"/>
    </source>
</evidence>
<keyword evidence="9" id="KW-0865">Zymogen</keyword>